<protein>
    <submittedName>
        <fullName evidence="3">Uncharacterized protein</fullName>
    </submittedName>
</protein>
<evidence type="ECO:0000313" key="6">
    <source>
        <dbReference type="Proteomes" id="UP000435112"/>
    </source>
</evidence>
<gene>
    <name evidence="1" type="ORF">PR001_g16930</name>
    <name evidence="2" type="ORF">PR002_g15169</name>
    <name evidence="3" type="ORF">PR003_g15530</name>
</gene>
<dbReference type="AlphaFoldDB" id="A0A6A4ETV5"/>
<dbReference type="Proteomes" id="UP000429607">
    <property type="component" value="Unassembled WGS sequence"/>
</dbReference>
<dbReference type="EMBL" id="QXFU01001086">
    <property type="protein sequence ID" value="KAE9011156.1"/>
    <property type="molecule type" value="Genomic_DNA"/>
</dbReference>
<evidence type="ECO:0000313" key="2">
    <source>
        <dbReference type="EMBL" id="KAE9011156.1"/>
    </source>
</evidence>
<dbReference type="EMBL" id="QXFT01001081">
    <property type="protein sequence ID" value="KAE9329542.1"/>
    <property type="molecule type" value="Genomic_DNA"/>
</dbReference>
<dbReference type="Proteomes" id="UP000434957">
    <property type="component" value="Unassembled WGS sequence"/>
</dbReference>
<dbReference type="OrthoDB" id="129560at2759"/>
<evidence type="ECO:0000313" key="5">
    <source>
        <dbReference type="Proteomes" id="UP000434957"/>
    </source>
</evidence>
<evidence type="ECO:0000313" key="3">
    <source>
        <dbReference type="EMBL" id="KAE9329542.1"/>
    </source>
</evidence>
<proteinExistence type="predicted"/>
<evidence type="ECO:0000313" key="1">
    <source>
        <dbReference type="EMBL" id="KAE9007582.1"/>
    </source>
</evidence>
<evidence type="ECO:0000313" key="4">
    <source>
        <dbReference type="Proteomes" id="UP000429607"/>
    </source>
</evidence>
<dbReference type="Proteomes" id="UP000435112">
    <property type="component" value="Unassembled WGS sequence"/>
</dbReference>
<name>A0A6A4ETV5_9STRA</name>
<dbReference type="EMBL" id="QXFV01001370">
    <property type="protein sequence ID" value="KAE9007582.1"/>
    <property type="molecule type" value="Genomic_DNA"/>
</dbReference>
<sequence>MVEFGLNNAVHASNSLTLFYVNYGHHIRVSELLGMERSISQDDDENETKPVALRQLAIRVVRELAALTPPCSTASQLSMEPETQLDECVACHHEGSTIKHIFLDKSDADQPTSTSSCN</sequence>
<organism evidence="3 5">
    <name type="scientific">Phytophthora rubi</name>
    <dbReference type="NCBI Taxonomy" id="129364"/>
    <lineage>
        <taxon>Eukaryota</taxon>
        <taxon>Sar</taxon>
        <taxon>Stramenopiles</taxon>
        <taxon>Oomycota</taxon>
        <taxon>Peronosporomycetes</taxon>
        <taxon>Peronosporales</taxon>
        <taxon>Peronosporaceae</taxon>
        <taxon>Phytophthora</taxon>
    </lineage>
</organism>
<accession>A0A6A4ETV5</accession>
<reference evidence="3 5" key="1">
    <citation type="submission" date="2018-08" db="EMBL/GenBank/DDBJ databases">
        <title>Genomic investigation of the strawberry pathogen Phytophthora fragariae indicates pathogenicity is determined by transcriptional variation in three key races.</title>
        <authorList>
            <person name="Adams T.M."/>
            <person name="Armitage A.D."/>
            <person name="Sobczyk M.K."/>
            <person name="Bates H.J."/>
            <person name="Dunwell J.M."/>
            <person name="Nellist C.F."/>
            <person name="Harrison R.J."/>
        </authorList>
    </citation>
    <scope>NUCLEOTIDE SEQUENCE [LARGE SCALE GENOMIC DNA]</scope>
    <source>
        <strain evidence="1 4">SCRP249</strain>
        <strain evidence="2 6">SCRP324</strain>
        <strain evidence="3 5">SCRP333</strain>
    </source>
</reference>
<keyword evidence="5" id="KW-1185">Reference proteome</keyword>
<comment type="caution">
    <text evidence="3">The sequence shown here is derived from an EMBL/GenBank/DDBJ whole genome shotgun (WGS) entry which is preliminary data.</text>
</comment>